<proteinExistence type="predicted"/>
<name>A0ABP8WVX3_9ACTN</name>
<evidence type="ECO:0000313" key="2">
    <source>
        <dbReference type="EMBL" id="GAA4696267.1"/>
    </source>
</evidence>
<dbReference type="Proteomes" id="UP001500621">
    <property type="component" value="Unassembled WGS sequence"/>
</dbReference>
<feature type="compositionally biased region" description="Low complexity" evidence="1">
    <location>
        <begin position="1"/>
        <end position="24"/>
    </location>
</feature>
<sequence>MWCRASHGGASARAATGATSLGGRMTQQPSEEEIREIEEERERRLDPANRPENAEVDNTQRDFDPEEGEFKN</sequence>
<reference evidence="3" key="1">
    <citation type="journal article" date="2019" name="Int. J. Syst. Evol. Microbiol.">
        <title>The Global Catalogue of Microorganisms (GCM) 10K type strain sequencing project: providing services to taxonomists for standard genome sequencing and annotation.</title>
        <authorList>
            <consortium name="The Broad Institute Genomics Platform"/>
            <consortium name="The Broad Institute Genome Sequencing Center for Infectious Disease"/>
            <person name="Wu L."/>
            <person name="Ma J."/>
        </authorList>
    </citation>
    <scope>NUCLEOTIDE SEQUENCE [LARGE SCALE GENOMIC DNA]</scope>
    <source>
        <strain evidence="3">JCM 18127</strain>
    </source>
</reference>
<protein>
    <submittedName>
        <fullName evidence="2">Uncharacterized protein</fullName>
    </submittedName>
</protein>
<keyword evidence="3" id="KW-1185">Reference proteome</keyword>
<organism evidence="2 3">
    <name type="scientific">Nocardioides nanhaiensis</name>
    <dbReference type="NCBI Taxonomy" id="1476871"/>
    <lineage>
        <taxon>Bacteria</taxon>
        <taxon>Bacillati</taxon>
        <taxon>Actinomycetota</taxon>
        <taxon>Actinomycetes</taxon>
        <taxon>Propionibacteriales</taxon>
        <taxon>Nocardioidaceae</taxon>
        <taxon>Nocardioides</taxon>
    </lineage>
</organism>
<evidence type="ECO:0000256" key="1">
    <source>
        <dbReference type="SAM" id="MobiDB-lite"/>
    </source>
</evidence>
<gene>
    <name evidence="2" type="ORF">GCM10023226_38360</name>
</gene>
<comment type="caution">
    <text evidence="2">The sequence shown here is derived from an EMBL/GenBank/DDBJ whole genome shotgun (WGS) entry which is preliminary data.</text>
</comment>
<dbReference type="EMBL" id="BAABIM010000004">
    <property type="protein sequence ID" value="GAA4696267.1"/>
    <property type="molecule type" value="Genomic_DNA"/>
</dbReference>
<accession>A0ABP8WVX3</accession>
<feature type="region of interest" description="Disordered" evidence="1">
    <location>
        <begin position="1"/>
        <end position="72"/>
    </location>
</feature>
<feature type="compositionally biased region" description="Basic and acidic residues" evidence="1">
    <location>
        <begin position="38"/>
        <end position="72"/>
    </location>
</feature>
<evidence type="ECO:0000313" key="3">
    <source>
        <dbReference type="Proteomes" id="UP001500621"/>
    </source>
</evidence>